<proteinExistence type="predicted"/>
<dbReference type="EMBL" id="JAASQV010000003">
    <property type="protein sequence ID" value="NIJ66425.1"/>
    <property type="molecule type" value="Genomic_DNA"/>
</dbReference>
<evidence type="ECO:0000313" key="2">
    <source>
        <dbReference type="Proteomes" id="UP000564677"/>
    </source>
</evidence>
<reference evidence="1 2" key="1">
    <citation type="submission" date="2020-03" db="EMBL/GenBank/DDBJ databases">
        <title>Genomic Encyclopedia of Type Strains, Phase IV (KMG-IV): sequencing the most valuable type-strain genomes for metagenomic binning, comparative biology and taxonomic classification.</title>
        <authorList>
            <person name="Goeker M."/>
        </authorList>
    </citation>
    <scope>NUCLEOTIDE SEQUENCE [LARGE SCALE GENOMIC DNA]</scope>
    <source>
        <strain evidence="1 2">DSM 4733</strain>
    </source>
</reference>
<gene>
    <name evidence="1" type="ORF">FHR20_003398</name>
</gene>
<organism evidence="1 2">
    <name type="scientific">Sphingomonas leidyi</name>
    <dbReference type="NCBI Taxonomy" id="68569"/>
    <lineage>
        <taxon>Bacteria</taxon>
        <taxon>Pseudomonadati</taxon>
        <taxon>Pseudomonadota</taxon>
        <taxon>Alphaproteobacteria</taxon>
        <taxon>Sphingomonadales</taxon>
        <taxon>Sphingomonadaceae</taxon>
        <taxon>Sphingomonas</taxon>
    </lineage>
</organism>
<sequence length="59" mass="6492">MNRPPRPPANLSASIDAAISRDPRVRATLARLDAGQRDHVRRAIAQAIRAKLRERGGPQ</sequence>
<accession>A0A7X5V205</accession>
<dbReference type="RefSeq" id="WP_167300767.1">
    <property type="nucleotide sequence ID" value="NZ_CP170557.1"/>
</dbReference>
<comment type="caution">
    <text evidence="1">The sequence shown here is derived from an EMBL/GenBank/DDBJ whole genome shotgun (WGS) entry which is preliminary data.</text>
</comment>
<dbReference type="AlphaFoldDB" id="A0A7X5V205"/>
<protein>
    <submittedName>
        <fullName evidence="1">Uncharacterized protein</fullName>
    </submittedName>
</protein>
<evidence type="ECO:0000313" key="1">
    <source>
        <dbReference type="EMBL" id="NIJ66425.1"/>
    </source>
</evidence>
<name>A0A7X5V205_9SPHN</name>
<dbReference type="Proteomes" id="UP000564677">
    <property type="component" value="Unassembled WGS sequence"/>
</dbReference>
<keyword evidence="2" id="KW-1185">Reference proteome</keyword>